<accession>A0A919H630</accession>
<organism evidence="1 2">
    <name type="scientific">Streptomyces xanthophaeus</name>
    <dbReference type="NCBI Taxonomy" id="67385"/>
    <lineage>
        <taxon>Bacteria</taxon>
        <taxon>Bacillati</taxon>
        <taxon>Actinomycetota</taxon>
        <taxon>Actinomycetes</taxon>
        <taxon>Kitasatosporales</taxon>
        <taxon>Streptomycetaceae</taxon>
        <taxon>Streptomyces</taxon>
    </lineage>
</organism>
<dbReference type="Proteomes" id="UP000600026">
    <property type="component" value="Unassembled WGS sequence"/>
</dbReference>
<proteinExistence type="predicted"/>
<reference evidence="1" key="1">
    <citation type="submission" date="2020-09" db="EMBL/GenBank/DDBJ databases">
        <title>Whole genome shotgun sequence of Streptomyces xanthophaeus NBRC 12829.</title>
        <authorList>
            <person name="Komaki H."/>
            <person name="Tamura T."/>
        </authorList>
    </citation>
    <scope>NUCLEOTIDE SEQUENCE</scope>
    <source>
        <strain evidence="1">NBRC 12829</strain>
    </source>
</reference>
<evidence type="ECO:0000313" key="1">
    <source>
        <dbReference type="EMBL" id="GHI90375.1"/>
    </source>
</evidence>
<evidence type="ECO:0000313" key="2">
    <source>
        <dbReference type="Proteomes" id="UP000600026"/>
    </source>
</evidence>
<protein>
    <submittedName>
        <fullName evidence="1">Uncharacterized protein</fullName>
    </submittedName>
</protein>
<sequence>MNDLAGTPDTERTALGATPDLGIQPRVLMSIRVSRDSGRTWSPRSRVLEGDPFDILSNPGRYPPCECPRCGGTSSSVRALQPASIAPGSA</sequence>
<dbReference type="AlphaFoldDB" id="A0A919H630"/>
<dbReference type="EMBL" id="BNEE01000011">
    <property type="protein sequence ID" value="GHI90375.1"/>
    <property type="molecule type" value="Genomic_DNA"/>
</dbReference>
<comment type="caution">
    <text evidence="1">The sequence shown here is derived from an EMBL/GenBank/DDBJ whole genome shotgun (WGS) entry which is preliminary data.</text>
</comment>
<keyword evidence="2" id="KW-1185">Reference proteome</keyword>
<gene>
    <name evidence="1" type="ORF">Sxan_77390</name>
</gene>
<name>A0A919H630_9ACTN</name>